<dbReference type="SMART" id="SM01208">
    <property type="entry name" value="G5"/>
    <property type="match status" value="1"/>
</dbReference>
<reference evidence="6 7" key="1">
    <citation type="journal article" date="2019" name="Int. J. Syst. Evol. Microbiol.">
        <title>The Global Catalogue of Microorganisms (GCM) 10K type strain sequencing project: providing services to taxonomists for standard genome sequencing and annotation.</title>
        <authorList>
            <consortium name="The Broad Institute Genomics Platform"/>
            <consortium name="The Broad Institute Genome Sequencing Center for Infectious Disease"/>
            <person name="Wu L."/>
            <person name="Ma J."/>
        </authorList>
    </citation>
    <scope>NUCLEOTIDE SEQUENCE [LARGE SCALE GENOMIC DNA]</scope>
    <source>
        <strain evidence="6 7">JCM 15478</strain>
    </source>
</reference>
<evidence type="ECO:0000313" key="7">
    <source>
        <dbReference type="Proteomes" id="UP001500016"/>
    </source>
</evidence>
<proteinExistence type="inferred from homology"/>
<dbReference type="EMBL" id="BAAAPE010000001">
    <property type="protein sequence ID" value="GAA2060347.1"/>
    <property type="molecule type" value="Genomic_DNA"/>
</dbReference>
<keyword evidence="2" id="KW-0732">Signal</keyword>
<keyword evidence="3" id="KW-0378">Hydrolase</keyword>
<evidence type="ECO:0000259" key="5">
    <source>
        <dbReference type="PROSITE" id="PS51109"/>
    </source>
</evidence>
<dbReference type="Gene3D" id="2.20.230.10">
    <property type="entry name" value="Resuscitation-promoting factor rpfb"/>
    <property type="match status" value="1"/>
</dbReference>
<evidence type="ECO:0000256" key="4">
    <source>
        <dbReference type="SAM" id="MobiDB-lite"/>
    </source>
</evidence>
<dbReference type="InterPro" id="IPR010618">
    <property type="entry name" value="RPF"/>
</dbReference>
<feature type="compositionally biased region" description="Basic and acidic residues" evidence="4">
    <location>
        <begin position="16"/>
        <end position="36"/>
    </location>
</feature>
<dbReference type="InterPro" id="IPR051933">
    <property type="entry name" value="Resuscitation_pf_RpfB"/>
</dbReference>
<gene>
    <name evidence="6" type="ORF">GCM10009801_01810</name>
</gene>
<dbReference type="CDD" id="cd13925">
    <property type="entry name" value="RPF"/>
    <property type="match status" value="1"/>
</dbReference>
<dbReference type="Proteomes" id="UP001500016">
    <property type="component" value="Unassembled WGS sequence"/>
</dbReference>
<dbReference type="InterPro" id="IPR007137">
    <property type="entry name" value="DUF348"/>
</dbReference>
<accession>A0ABN2VEW3</accession>
<dbReference type="Pfam" id="PF03990">
    <property type="entry name" value="DUF348"/>
    <property type="match status" value="3"/>
</dbReference>
<feature type="compositionally biased region" description="Polar residues" evidence="4">
    <location>
        <begin position="1"/>
        <end position="10"/>
    </location>
</feature>
<sequence>MSQSQESVGTALQPPPHEDYEEHVPYDYGYDYDRDPYASPHPAPYGSPGAEETPEPLVPRQAAAARPFLATADGGRAAARRAARSRRTSERPEMLRRLLPQALVVAFLAGGTSAFVAYDKSVTLDVEGDPRTLHTFAGDVEELLEDEGVELGRHDVVSPGRTADLADGDEIDIRYGRPVRLTLDGHRHTVWTTARTVDGALRELGVRAEGARLSAPRSAPIGRTGTDLEVWTERGVTFLADSREHRVRTNAPTVEQALREAGLELRNDDTTSVPLDSFPRDGQTVTVMRITGSEQVREQRIPYETERRDDPGLQEGTEVVARHGKPGLRQITYRVRTVNGVRQKPRRLGSEVVRAPQTEVIKVGTKKLPDTVEGAEGLDWGALAQCESGGDPRSVDASGTYGGLYQFDSQTWQSLGGSGRPQDAPAAEQTMRAKKLYVSRGASPWPVCGRKLQR</sequence>
<dbReference type="InterPro" id="IPR023346">
    <property type="entry name" value="Lysozyme-like_dom_sf"/>
</dbReference>
<dbReference type="PANTHER" id="PTHR39160">
    <property type="entry name" value="CELL WALL-BINDING PROTEIN YOCH"/>
    <property type="match status" value="1"/>
</dbReference>
<name>A0ABN2VEW3_9ACTN</name>
<evidence type="ECO:0000256" key="1">
    <source>
        <dbReference type="ARBA" id="ARBA00010830"/>
    </source>
</evidence>
<dbReference type="PANTHER" id="PTHR39160:SF4">
    <property type="entry name" value="RESUSCITATION-PROMOTING FACTOR RPFB"/>
    <property type="match status" value="1"/>
</dbReference>
<evidence type="ECO:0000313" key="6">
    <source>
        <dbReference type="EMBL" id="GAA2060347.1"/>
    </source>
</evidence>
<organism evidence="6 7">
    <name type="scientific">Streptomyces albiaxialis</name>
    <dbReference type="NCBI Taxonomy" id="329523"/>
    <lineage>
        <taxon>Bacteria</taxon>
        <taxon>Bacillati</taxon>
        <taxon>Actinomycetota</taxon>
        <taxon>Actinomycetes</taxon>
        <taxon>Kitasatosporales</taxon>
        <taxon>Streptomycetaceae</taxon>
        <taxon>Streptomyces</taxon>
    </lineage>
</organism>
<evidence type="ECO:0000256" key="3">
    <source>
        <dbReference type="ARBA" id="ARBA00022801"/>
    </source>
</evidence>
<comment type="caution">
    <text evidence="6">The sequence shown here is derived from an EMBL/GenBank/DDBJ whole genome shotgun (WGS) entry which is preliminary data.</text>
</comment>
<dbReference type="Pfam" id="PF07501">
    <property type="entry name" value="G5"/>
    <property type="match status" value="1"/>
</dbReference>
<evidence type="ECO:0000256" key="2">
    <source>
        <dbReference type="ARBA" id="ARBA00022729"/>
    </source>
</evidence>
<dbReference type="PROSITE" id="PS51109">
    <property type="entry name" value="G5"/>
    <property type="match status" value="1"/>
</dbReference>
<protein>
    <submittedName>
        <fullName evidence="6">Resuscitation-promoting factor</fullName>
    </submittedName>
</protein>
<dbReference type="Gene3D" id="1.10.530.10">
    <property type="match status" value="1"/>
</dbReference>
<comment type="similarity">
    <text evidence="1">Belongs to the transglycosylase family. Rpf subfamily.</text>
</comment>
<keyword evidence="7" id="KW-1185">Reference proteome</keyword>
<dbReference type="SUPFAM" id="SSF53955">
    <property type="entry name" value="Lysozyme-like"/>
    <property type="match status" value="1"/>
</dbReference>
<dbReference type="Pfam" id="PF06737">
    <property type="entry name" value="Transglycosylas"/>
    <property type="match status" value="1"/>
</dbReference>
<dbReference type="InterPro" id="IPR011098">
    <property type="entry name" value="G5_dom"/>
</dbReference>
<feature type="domain" description="G5" evidence="5">
    <location>
        <begin position="287"/>
        <end position="367"/>
    </location>
</feature>
<dbReference type="RefSeq" id="WP_344522889.1">
    <property type="nucleotide sequence ID" value="NZ_BAAAPE010000001.1"/>
</dbReference>
<feature type="region of interest" description="Disordered" evidence="4">
    <location>
        <begin position="1"/>
        <end position="57"/>
    </location>
</feature>